<dbReference type="RefSeq" id="WP_092283918.1">
    <property type="nucleotide sequence ID" value="NZ_FOPJ01000002.1"/>
</dbReference>
<evidence type="ECO:0000259" key="1">
    <source>
        <dbReference type="PROSITE" id="PS51704"/>
    </source>
</evidence>
<dbReference type="GO" id="GO:0008081">
    <property type="term" value="F:phosphoric diester hydrolase activity"/>
    <property type="evidence" value="ECO:0007669"/>
    <property type="project" value="InterPro"/>
</dbReference>
<reference evidence="2 3" key="1">
    <citation type="submission" date="2016-10" db="EMBL/GenBank/DDBJ databases">
        <authorList>
            <person name="de Groot N.N."/>
        </authorList>
    </citation>
    <scope>NUCLEOTIDE SEQUENCE [LARGE SCALE GENOMIC DNA]</scope>
    <source>
        <strain>J11</strain>
        <strain evidence="3">PG 39</strain>
    </source>
</reference>
<dbReference type="OrthoDB" id="384721at2"/>
<dbReference type="STRING" id="185761.SAMN05660282_00402"/>
<dbReference type="EMBL" id="FOPJ01000002">
    <property type="protein sequence ID" value="SFG26273.1"/>
    <property type="molecule type" value="Genomic_DNA"/>
</dbReference>
<keyword evidence="3" id="KW-1185">Reference proteome</keyword>
<organism evidence="2 3">
    <name type="scientific">Corynebacterium spheniscorum</name>
    <dbReference type="NCBI Taxonomy" id="185761"/>
    <lineage>
        <taxon>Bacteria</taxon>
        <taxon>Bacillati</taxon>
        <taxon>Actinomycetota</taxon>
        <taxon>Actinomycetes</taxon>
        <taxon>Mycobacteriales</taxon>
        <taxon>Corynebacteriaceae</taxon>
        <taxon>Corynebacterium</taxon>
    </lineage>
</organism>
<dbReference type="Proteomes" id="UP000199065">
    <property type="component" value="Unassembled WGS sequence"/>
</dbReference>
<evidence type="ECO:0000313" key="3">
    <source>
        <dbReference type="Proteomes" id="UP000199065"/>
    </source>
</evidence>
<dbReference type="SUPFAM" id="SSF51695">
    <property type="entry name" value="PLC-like phosphodiesterases"/>
    <property type="match status" value="1"/>
</dbReference>
<dbReference type="Gene3D" id="3.20.20.190">
    <property type="entry name" value="Phosphatidylinositol (PI) phosphodiesterase"/>
    <property type="match status" value="1"/>
</dbReference>
<accession>A0A1I2QF63</accession>
<dbReference type="PROSITE" id="PS51704">
    <property type="entry name" value="GP_PDE"/>
    <property type="match status" value="1"/>
</dbReference>
<feature type="domain" description="GP-PDE" evidence="1">
    <location>
        <begin position="6"/>
        <end position="277"/>
    </location>
</feature>
<dbReference type="CDD" id="cd08567">
    <property type="entry name" value="GDPD_SpGDE_like"/>
    <property type="match status" value="1"/>
</dbReference>
<evidence type="ECO:0000313" key="2">
    <source>
        <dbReference type="EMBL" id="SFG26273.1"/>
    </source>
</evidence>
<proteinExistence type="predicted"/>
<dbReference type="PANTHER" id="PTHR46211">
    <property type="entry name" value="GLYCEROPHOSPHORYL DIESTER PHOSPHODIESTERASE"/>
    <property type="match status" value="1"/>
</dbReference>
<dbReference type="PANTHER" id="PTHR46211:SF14">
    <property type="entry name" value="GLYCEROPHOSPHODIESTER PHOSPHODIESTERASE"/>
    <property type="match status" value="1"/>
</dbReference>
<dbReference type="AlphaFoldDB" id="A0A1I2QF63"/>
<gene>
    <name evidence="2" type="ORF">SAMN05660282_00402</name>
</gene>
<sequence length="293" mass="32870">MIFPDFDLQSHRGGRGETYEESLLAFQKSLELGVSTLELDIVLSKDGVPMVWHDPEIQAEKCRDTTGNYVGRDVHELTLKQLRTLACDVKLEAFPDQEIPPKNRMATLPEVFTLCASYNSRVLFNIETKIEADTPERSASPQEFVDAILDAVETAGVEDRVIIQSFDWRSLPLVKKRFPTMPTAALYDASTWFEGTPWIAPAKFGPDVLQAIADLGADYVSPDHQLISGPRYIQRARDLGLIVLPWTVNDAARMNRLMDWGVDGLITDFPTLLRQVMKERGMELPAAYQPACA</sequence>
<protein>
    <submittedName>
        <fullName evidence="2">Glycerophosphoryl diester phosphodiesterase</fullName>
    </submittedName>
</protein>
<dbReference type="Pfam" id="PF03009">
    <property type="entry name" value="GDPD"/>
    <property type="match status" value="1"/>
</dbReference>
<dbReference type="GO" id="GO:0006629">
    <property type="term" value="P:lipid metabolic process"/>
    <property type="evidence" value="ECO:0007669"/>
    <property type="project" value="InterPro"/>
</dbReference>
<name>A0A1I2QF63_9CORY</name>
<dbReference type="InterPro" id="IPR030395">
    <property type="entry name" value="GP_PDE_dom"/>
</dbReference>
<dbReference type="InterPro" id="IPR017946">
    <property type="entry name" value="PLC-like_Pdiesterase_TIM-brl"/>
</dbReference>